<gene>
    <name evidence="9" type="ORF">HJG60_017618</name>
</gene>
<feature type="transmembrane region" description="Helical" evidence="8">
    <location>
        <begin position="324"/>
        <end position="342"/>
    </location>
</feature>
<feature type="binding site" evidence="6">
    <location>
        <position position="152"/>
    </location>
    <ligand>
        <name>Na(+)</name>
        <dbReference type="ChEBI" id="CHEBI:29101"/>
        <label>1</label>
    </ligand>
</feature>
<dbReference type="AlphaFoldDB" id="A0A833YRU8"/>
<feature type="transmembrane region" description="Helical" evidence="8">
    <location>
        <begin position="599"/>
        <end position="622"/>
    </location>
</feature>
<comment type="caution">
    <text evidence="9">The sequence shown here is derived from an EMBL/GenBank/DDBJ whole genome shotgun (WGS) entry which is preliminary data.</text>
</comment>
<dbReference type="InterPro" id="IPR037272">
    <property type="entry name" value="SNS_sf"/>
</dbReference>
<evidence type="ECO:0008006" key="11">
    <source>
        <dbReference type="Google" id="ProtNLM"/>
    </source>
</evidence>
<keyword evidence="2" id="KW-0813">Transport</keyword>
<dbReference type="GO" id="GO:0006865">
    <property type="term" value="P:amino acid transport"/>
    <property type="evidence" value="ECO:0007669"/>
    <property type="project" value="TreeGrafter"/>
</dbReference>
<feature type="transmembrane region" description="Helical" evidence="8">
    <location>
        <begin position="209"/>
        <end position="231"/>
    </location>
</feature>
<feature type="transmembrane region" description="Helical" evidence="8">
    <location>
        <begin position="169"/>
        <end position="189"/>
    </location>
</feature>
<feature type="transmembrane region" description="Helical" evidence="8">
    <location>
        <begin position="510"/>
        <end position="530"/>
    </location>
</feature>
<feature type="region of interest" description="Disordered" evidence="7">
    <location>
        <begin position="1"/>
        <end position="35"/>
    </location>
</feature>
<sequence>MRSARQSRLSIGFSGAPTQGQPSEPSLSKASSTDSALSVPFLGSQIWEDQGLGPPVASASDAEPLEVRIAKAKAWETQAYEAQKKATQPKQTSVLRLESAQPLKQKPLIKRMEVPEKKKKEEEKKKSSEVPYTRPLWSNKVEYILAQVGYSVRSINLWRFPYMWLHHGGWSFFIIYIFLLFLIGTPLLFLEMAVGQRMQQGSTGAWKIVGPWVGGVGYTSFMVCLIASLYLNVLNTWILYYLAQAFKYSIPWEQCPLLKNSSGFDPECQRTTPAVYFWFRTTLKTSDSIEDGGPPDLNMTLPFLLAWCLVGAFMINGLKSVGKVMYVLVPLPYVIALCFLIRGTLLEGAEFGLEHLKVLKISALYDVAVWCFAGVQVLFSLGLGSSPIVSLASHMNPSNNCLHDAFFVMLFNLGSTLLATPSIFCLLGFWATITTYRCSEKNAEMLSSLVTLGKLPPEAQPPENLGHNPGLVFFAWLSSLPPPISSLVLSHIVECDLEKQFLKVKEGSNFAFLAVIEALTFAPGSVFWTILHLLMLLAFGLNIMLGTLQSIVTQLQDSFSPFRRHPKLCTVVVLVLMLLCSLFFIRPPGIYYVILLSEYWMILPIVIIVIFENVAVAWAYGARRFLADLANLWGCSIHPIFHWLWFAVCPIVLLVLLVTCLILLPLNSMSYLAWDSSTSKEVSRQYPMWLLFAMMSLFLAVILPIPMRLVYCLTHGIPFKPTSLDGPVKEVQKEPILQDDNQTADPPAV</sequence>
<feature type="transmembrane region" description="Helical" evidence="8">
    <location>
        <begin position="568"/>
        <end position="587"/>
    </location>
</feature>
<feature type="binding site" evidence="6">
    <location>
        <position position="156"/>
    </location>
    <ligand>
        <name>Na(+)</name>
        <dbReference type="ChEBI" id="CHEBI:29101"/>
        <label>1</label>
    </ligand>
</feature>
<feature type="binding site" evidence="6">
    <location>
        <position position="380"/>
    </location>
    <ligand>
        <name>Na(+)</name>
        <dbReference type="ChEBI" id="CHEBI:29101"/>
        <label>1</label>
    </ligand>
</feature>
<evidence type="ECO:0000313" key="9">
    <source>
        <dbReference type="EMBL" id="KAF6079453.1"/>
    </source>
</evidence>
<dbReference type="GO" id="GO:0005886">
    <property type="term" value="C:plasma membrane"/>
    <property type="evidence" value="ECO:0007669"/>
    <property type="project" value="TreeGrafter"/>
</dbReference>
<evidence type="ECO:0000256" key="6">
    <source>
        <dbReference type="PIRSR" id="PIRSR600175-1"/>
    </source>
</evidence>
<evidence type="ECO:0000256" key="7">
    <source>
        <dbReference type="SAM" id="MobiDB-lite"/>
    </source>
</evidence>
<comment type="subcellular location">
    <subcellularLocation>
        <location evidence="1">Membrane</location>
        <topology evidence="1">Multi-pass membrane protein</topology>
    </subcellularLocation>
</comment>
<organism evidence="9 10">
    <name type="scientific">Phyllostomus discolor</name>
    <name type="common">pale spear-nosed bat</name>
    <dbReference type="NCBI Taxonomy" id="89673"/>
    <lineage>
        <taxon>Eukaryota</taxon>
        <taxon>Metazoa</taxon>
        <taxon>Chordata</taxon>
        <taxon>Craniata</taxon>
        <taxon>Vertebrata</taxon>
        <taxon>Euteleostomi</taxon>
        <taxon>Mammalia</taxon>
        <taxon>Eutheria</taxon>
        <taxon>Laurasiatheria</taxon>
        <taxon>Chiroptera</taxon>
        <taxon>Yangochiroptera</taxon>
        <taxon>Phyllostomidae</taxon>
        <taxon>Phyllostominae</taxon>
        <taxon>Phyllostomus</taxon>
    </lineage>
</organism>
<dbReference type="Pfam" id="PF00209">
    <property type="entry name" value="SNF"/>
    <property type="match status" value="1"/>
</dbReference>
<feature type="transmembrane region" description="Helical" evidence="8">
    <location>
        <begin position="643"/>
        <end position="666"/>
    </location>
</feature>
<proteinExistence type="predicted"/>
<evidence type="ECO:0000256" key="1">
    <source>
        <dbReference type="ARBA" id="ARBA00004141"/>
    </source>
</evidence>
<evidence type="ECO:0000256" key="2">
    <source>
        <dbReference type="ARBA" id="ARBA00022448"/>
    </source>
</evidence>
<evidence type="ECO:0000256" key="3">
    <source>
        <dbReference type="ARBA" id="ARBA00022692"/>
    </source>
</evidence>
<dbReference type="EMBL" id="JABVXQ010000014">
    <property type="protein sequence ID" value="KAF6079453.1"/>
    <property type="molecule type" value="Genomic_DNA"/>
</dbReference>
<evidence type="ECO:0000256" key="4">
    <source>
        <dbReference type="ARBA" id="ARBA00022989"/>
    </source>
</evidence>
<keyword evidence="4 8" id="KW-1133">Transmembrane helix</keyword>
<dbReference type="GO" id="GO:0035725">
    <property type="term" value="P:sodium ion transmembrane transport"/>
    <property type="evidence" value="ECO:0007669"/>
    <property type="project" value="TreeGrafter"/>
</dbReference>
<dbReference type="GO" id="GO:0046872">
    <property type="term" value="F:metal ion binding"/>
    <property type="evidence" value="ECO:0007669"/>
    <property type="project" value="UniProtKB-KW"/>
</dbReference>
<feature type="compositionally biased region" description="Polar residues" evidence="7">
    <location>
        <begin position="16"/>
        <end position="35"/>
    </location>
</feature>
<feature type="binding site" evidence="6">
    <location>
        <position position="412"/>
    </location>
    <ligand>
        <name>Na(+)</name>
        <dbReference type="ChEBI" id="CHEBI:29101"/>
        <label>1</label>
    </ligand>
</feature>
<dbReference type="SUPFAM" id="SSF161070">
    <property type="entry name" value="SNF-like"/>
    <property type="match status" value="1"/>
</dbReference>
<name>A0A833YRU8_9CHIR</name>
<protein>
    <recommendedName>
        <fullName evidence="11">Orphan sodium- and chloride-dependent neurotransmitter transporter NTT5</fullName>
    </recommendedName>
</protein>
<dbReference type="PANTHER" id="PTHR11616:SF327">
    <property type="entry name" value="ORPHAN SODIUM- AND CHLORIDE-DEPENDENT NEUROTRANSMITTER TRANSPORTER NTT5"/>
    <property type="match status" value="1"/>
</dbReference>
<feature type="binding site" evidence="6">
    <location>
        <position position="149"/>
    </location>
    <ligand>
        <name>Na(+)</name>
        <dbReference type="ChEBI" id="CHEBI:29101"/>
        <label>1</label>
    </ligand>
</feature>
<keyword evidence="5 8" id="KW-0472">Membrane</keyword>
<feature type="transmembrane region" description="Helical" evidence="8">
    <location>
        <begin position="686"/>
        <end position="705"/>
    </location>
</feature>
<evidence type="ECO:0000313" key="10">
    <source>
        <dbReference type="Proteomes" id="UP000664940"/>
    </source>
</evidence>
<accession>A0A833YRU8</accession>
<keyword evidence="6" id="KW-0915">Sodium</keyword>
<dbReference type="Proteomes" id="UP000664940">
    <property type="component" value="Unassembled WGS sequence"/>
</dbReference>
<keyword evidence="6" id="KW-0479">Metal-binding</keyword>
<feature type="transmembrane region" description="Helical" evidence="8">
    <location>
        <begin position="536"/>
        <end position="556"/>
    </location>
</feature>
<feature type="transmembrane region" description="Helical" evidence="8">
    <location>
        <begin position="299"/>
        <end position="318"/>
    </location>
</feature>
<dbReference type="PRINTS" id="PR00176">
    <property type="entry name" value="NANEUSMPORT"/>
</dbReference>
<keyword evidence="3 8" id="KW-0812">Transmembrane</keyword>
<feature type="transmembrane region" description="Helical" evidence="8">
    <location>
        <begin position="363"/>
        <end position="385"/>
    </location>
</feature>
<reference evidence="9 10" key="1">
    <citation type="journal article" date="2020" name="Nature">
        <title>Six reference-quality genomes reveal evolution of bat adaptations.</title>
        <authorList>
            <person name="Jebb D."/>
            <person name="Huang Z."/>
            <person name="Pippel M."/>
            <person name="Hughes G.M."/>
            <person name="Lavrichenko K."/>
            <person name="Devanna P."/>
            <person name="Winkler S."/>
            <person name="Jermiin L.S."/>
            <person name="Skirmuntt E.C."/>
            <person name="Katzourakis A."/>
            <person name="Burkitt-Gray L."/>
            <person name="Ray D.A."/>
            <person name="Sullivan K.A.M."/>
            <person name="Roscito J.G."/>
            <person name="Kirilenko B.M."/>
            <person name="Davalos L.M."/>
            <person name="Corthals A.P."/>
            <person name="Power M.L."/>
            <person name="Jones G."/>
            <person name="Ransome R.D."/>
            <person name="Dechmann D.K.N."/>
            <person name="Locatelli A.G."/>
            <person name="Puechmaille S.J."/>
            <person name="Fedrigo O."/>
            <person name="Jarvis E.D."/>
            <person name="Hiller M."/>
            <person name="Vernes S.C."/>
            <person name="Myers E.W."/>
            <person name="Teeling E.C."/>
        </authorList>
    </citation>
    <scope>NUCLEOTIDE SEQUENCE [LARGE SCALE GENOMIC DNA]</scope>
    <source>
        <strain evidence="9">Bat1K_MPI-CBG_1</strain>
    </source>
</reference>
<dbReference type="PANTHER" id="PTHR11616">
    <property type="entry name" value="SODIUM/CHLORIDE DEPENDENT TRANSPORTER"/>
    <property type="match status" value="1"/>
</dbReference>
<evidence type="ECO:0000256" key="8">
    <source>
        <dbReference type="SAM" id="Phobius"/>
    </source>
</evidence>
<evidence type="ECO:0000256" key="5">
    <source>
        <dbReference type="ARBA" id="ARBA00023136"/>
    </source>
</evidence>
<feature type="transmembrane region" description="Helical" evidence="8">
    <location>
        <begin position="405"/>
        <end position="431"/>
    </location>
</feature>
<dbReference type="InterPro" id="IPR000175">
    <property type="entry name" value="Na/ntran_symport"/>
</dbReference>
<dbReference type="PROSITE" id="PS50267">
    <property type="entry name" value="NA_NEUROTRAN_SYMP_3"/>
    <property type="match status" value="1"/>
</dbReference>